<evidence type="ECO:0000256" key="1">
    <source>
        <dbReference type="ARBA" id="ARBA00022603"/>
    </source>
</evidence>
<dbReference type="PANTHER" id="PTHR43191">
    <property type="entry name" value="RRNA METHYLTRANSFERASE 3"/>
    <property type="match status" value="1"/>
</dbReference>
<keyword evidence="5" id="KW-1185">Reference proteome</keyword>
<protein>
    <submittedName>
        <fullName evidence="4">TrmH family RNA methyltransferase</fullName>
    </submittedName>
</protein>
<proteinExistence type="predicted"/>
<dbReference type="GO" id="GO:0032259">
    <property type="term" value="P:methylation"/>
    <property type="evidence" value="ECO:0007669"/>
    <property type="project" value="UniProtKB-KW"/>
</dbReference>
<gene>
    <name evidence="4" type="ORF">ACFPET_22620</name>
</gene>
<keyword evidence="1 4" id="KW-0489">Methyltransferase</keyword>
<reference evidence="5" key="1">
    <citation type="journal article" date="2019" name="Int. J. Syst. Evol. Microbiol.">
        <title>The Global Catalogue of Microorganisms (GCM) 10K type strain sequencing project: providing services to taxonomists for standard genome sequencing and annotation.</title>
        <authorList>
            <consortium name="The Broad Institute Genomics Platform"/>
            <consortium name="The Broad Institute Genome Sequencing Center for Infectious Disease"/>
            <person name="Wu L."/>
            <person name="Ma J."/>
        </authorList>
    </citation>
    <scope>NUCLEOTIDE SEQUENCE [LARGE SCALE GENOMIC DNA]</scope>
    <source>
        <strain evidence="5">IBRC-M 10908</strain>
    </source>
</reference>
<dbReference type="InterPro" id="IPR029064">
    <property type="entry name" value="Ribosomal_eL30-like_sf"/>
</dbReference>
<organism evidence="4 5">
    <name type="scientific">Salininema proteolyticum</name>
    <dbReference type="NCBI Taxonomy" id="1607685"/>
    <lineage>
        <taxon>Bacteria</taxon>
        <taxon>Bacillati</taxon>
        <taxon>Actinomycetota</taxon>
        <taxon>Actinomycetes</taxon>
        <taxon>Glycomycetales</taxon>
        <taxon>Glycomycetaceae</taxon>
        <taxon>Salininema</taxon>
    </lineage>
</organism>
<accession>A0ABV8U603</accession>
<dbReference type="SUPFAM" id="SSF55315">
    <property type="entry name" value="L30e-like"/>
    <property type="match status" value="1"/>
</dbReference>
<evidence type="ECO:0000313" key="4">
    <source>
        <dbReference type="EMBL" id="MFC4337991.1"/>
    </source>
</evidence>
<dbReference type="Gene3D" id="3.40.1280.10">
    <property type="match status" value="1"/>
</dbReference>
<feature type="domain" description="tRNA/rRNA methyltransferase SpoU type" evidence="3">
    <location>
        <begin position="118"/>
        <end position="259"/>
    </location>
</feature>
<dbReference type="RefSeq" id="WP_380625550.1">
    <property type="nucleotide sequence ID" value="NZ_JBHSDK010000061.1"/>
</dbReference>
<comment type="caution">
    <text evidence="4">The sequence shown here is derived from an EMBL/GenBank/DDBJ whole genome shotgun (WGS) entry which is preliminary data.</text>
</comment>
<dbReference type="SUPFAM" id="SSF75217">
    <property type="entry name" value="alpha/beta knot"/>
    <property type="match status" value="1"/>
</dbReference>
<dbReference type="Proteomes" id="UP001595823">
    <property type="component" value="Unassembled WGS sequence"/>
</dbReference>
<evidence type="ECO:0000313" key="5">
    <source>
        <dbReference type="Proteomes" id="UP001595823"/>
    </source>
</evidence>
<dbReference type="InterPro" id="IPR051259">
    <property type="entry name" value="rRNA_Methyltransferase"/>
</dbReference>
<dbReference type="Gene3D" id="3.30.1330.30">
    <property type="match status" value="1"/>
</dbReference>
<evidence type="ECO:0000256" key="2">
    <source>
        <dbReference type="ARBA" id="ARBA00022679"/>
    </source>
</evidence>
<dbReference type="CDD" id="cd18095">
    <property type="entry name" value="SpoU-like_rRNA-MTase"/>
    <property type="match status" value="1"/>
</dbReference>
<evidence type="ECO:0000259" key="3">
    <source>
        <dbReference type="Pfam" id="PF00588"/>
    </source>
</evidence>
<dbReference type="InterPro" id="IPR029028">
    <property type="entry name" value="Alpha/beta_knot_MTases"/>
</dbReference>
<sequence length="264" mass="28400">MAENITDPADERLRDYRDLTDLQLRTRIEQPAGLFIAEGHMAVDRALRAGFRMRSLLLEEKRLGQYGHLAPDGAPVYTGAPDVIESTTGFHVHRGVLAAFHRKPLPTPAEVLAGAGRVIVLEGLNNHTNIGAIFRVVAALGYDAVLLAPNCADPLYRRSVRVSMGEVFAVPYTYLDPWPGTLGAVRDAGFSLLGMSPSRGAVDIRELDDGHRERPALLFGAEGPGLTPAALDACDQTVHIPMHNGVDSLNVAAATAVAAWEIAR</sequence>
<dbReference type="InterPro" id="IPR029026">
    <property type="entry name" value="tRNA_m1G_MTases_N"/>
</dbReference>
<dbReference type="InterPro" id="IPR001537">
    <property type="entry name" value="SpoU_MeTrfase"/>
</dbReference>
<dbReference type="GO" id="GO:0008168">
    <property type="term" value="F:methyltransferase activity"/>
    <property type="evidence" value="ECO:0007669"/>
    <property type="project" value="UniProtKB-KW"/>
</dbReference>
<dbReference type="PANTHER" id="PTHR43191:SF12">
    <property type="entry name" value="RRNA METHYLASE"/>
    <property type="match status" value="1"/>
</dbReference>
<dbReference type="Pfam" id="PF00588">
    <property type="entry name" value="SpoU_methylase"/>
    <property type="match status" value="1"/>
</dbReference>
<dbReference type="EMBL" id="JBHSDK010000061">
    <property type="protein sequence ID" value="MFC4337991.1"/>
    <property type="molecule type" value="Genomic_DNA"/>
</dbReference>
<keyword evidence="2" id="KW-0808">Transferase</keyword>
<name>A0ABV8U603_9ACTN</name>